<sequence length="96" mass="11067">MSAMVWSGIGLLYGSLWICLNKWQKLAFWLTIIAIIIGFNVYGQQLKPIVVTAFQYTIGMLPQGPNPWIYFLNLIIIASLCYFGARQLLIHYQLKR</sequence>
<feature type="transmembrane region" description="Helical" evidence="1">
    <location>
        <begin position="68"/>
        <end position="89"/>
    </location>
</feature>
<evidence type="ECO:0000313" key="3">
    <source>
        <dbReference type="Proteomes" id="UP000321772"/>
    </source>
</evidence>
<evidence type="ECO:0000256" key="1">
    <source>
        <dbReference type="SAM" id="Phobius"/>
    </source>
</evidence>
<dbReference type="Proteomes" id="UP000321772">
    <property type="component" value="Chromosome"/>
</dbReference>
<protein>
    <submittedName>
        <fullName evidence="2">Uncharacterized protein</fullName>
    </submittedName>
</protein>
<proteinExistence type="predicted"/>
<reference evidence="2 3" key="1">
    <citation type="submission" date="2019-06" db="EMBL/GenBank/DDBJ databases">
        <title>Genome analyses of bacteria isolated from kimchi.</title>
        <authorList>
            <person name="Lee S."/>
            <person name="Ahn S."/>
            <person name="Roh S."/>
        </authorList>
    </citation>
    <scope>NUCLEOTIDE SEQUENCE [LARGE SCALE GENOMIC DNA]</scope>
    <source>
        <strain evidence="2 3">CBA3616</strain>
    </source>
</reference>
<keyword evidence="1" id="KW-0812">Transmembrane</keyword>
<organism evidence="2 3">
    <name type="scientific">Loigolactobacillus coryniformis</name>
    <dbReference type="NCBI Taxonomy" id="1610"/>
    <lineage>
        <taxon>Bacteria</taxon>
        <taxon>Bacillati</taxon>
        <taxon>Bacillota</taxon>
        <taxon>Bacilli</taxon>
        <taxon>Lactobacillales</taxon>
        <taxon>Lactobacillaceae</taxon>
        <taxon>Loigolactobacillus</taxon>
    </lineage>
</organism>
<name>A0A5B8TJA8_9LACO</name>
<dbReference type="EMBL" id="CP042392">
    <property type="protein sequence ID" value="QEA52559.1"/>
    <property type="molecule type" value="Genomic_DNA"/>
</dbReference>
<accession>A0A5B8TJA8</accession>
<feature type="transmembrane region" description="Helical" evidence="1">
    <location>
        <begin position="26"/>
        <end position="43"/>
    </location>
</feature>
<keyword evidence="1" id="KW-1133">Transmembrane helix</keyword>
<dbReference type="RefSeq" id="WP_146988413.1">
    <property type="nucleotide sequence ID" value="NZ_CP042392.1"/>
</dbReference>
<evidence type="ECO:0000313" key="2">
    <source>
        <dbReference type="EMBL" id="QEA52559.1"/>
    </source>
</evidence>
<keyword evidence="1" id="KW-0472">Membrane</keyword>
<gene>
    <name evidence="2" type="ORF">FGL77_04040</name>
</gene>
<dbReference type="AlphaFoldDB" id="A0A5B8TJA8"/>